<dbReference type="OrthoDB" id="1096259at2759"/>
<dbReference type="AlphaFoldDB" id="A0A8X7V2D4"/>
<evidence type="ECO:0000313" key="2">
    <source>
        <dbReference type="Proteomes" id="UP000886595"/>
    </source>
</evidence>
<keyword evidence="2" id="KW-1185">Reference proteome</keyword>
<proteinExistence type="predicted"/>
<evidence type="ECO:0000313" key="1">
    <source>
        <dbReference type="EMBL" id="KAG2299582.1"/>
    </source>
</evidence>
<dbReference type="InterPro" id="IPR050232">
    <property type="entry name" value="FBL13/AtMIF1-like"/>
</dbReference>
<organism evidence="1 2">
    <name type="scientific">Brassica carinata</name>
    <name type="common">Ethiopian mustard</name>
    <name type="synonym">Abyssinian cabbage</name>
    <dbReference type="NCBI Taxonomy" id="52824"/>
    <lineage>
        <taxon>Eukaryota</taxon>
        <taxon>Viridiplantae</taxon>
        <taxon>Streptophyta</taxon>
        <taxon>Embryophyta</taxon>
        <taxon>Tracheophyta</taxon>
        <taxon>Spermatophyta</taxon>
        <taxon>Magnoliopsida</taxon>
        <taxon>eudicotyledons</taxon>
        <taxon>Gunneridae</taxon>
        <taxon>Pentapetalae</taxon>
        <taxon>rosids</taxon>
        <taxon>malvids</taxon>
        <taxon>Brassicales</taxon>
        <taxon>Brassicaceae</taxon>
        <taxon>Brassiceae</taxon>
        <taxon>Brassica</taxon>
    </lineage>
</organism>
<dbReference type="PANTHER" id="PTHR31900:SF28">
    <property type="entry name" value="FBD DOMAIN-CONTAINING PROTEIN"/>
    <property type="match status" value="1"/>
</dbReference>
<protein>
    <submittedName>
        <fullName evidence="1">Uncharacterized protein</fullName>
    </submittedName>
</protein>
<comment type="caution">
    <text evidence="1">The sequence shown here is derived from an EMBL/GenBank/DDBJ whole genome shotgun (WGS) entry which is preliminary data.</text>
</comment>
<name>A0A8X7V2D4_BRACI</name>
<sequence length="185" mass="20332">MWYDDDFILKNTKVTGGGDVFDGNGGGGFNSGTYDGGRREFDGGVGGFRGGGEAFCRLTSACPVLEDLLFDGVTTGFCFDSPSLFTISVPSLHRLEIKDNTSRARYSYSSYKSRFKLNTPSLKHLNLSMENFAGSFELYEDMPDLVEARLGVDPTHTRKFLTFLTSVEFLSIHICAPKVTPVGDF</sequence>
<reference evidence="1 2" key="1">
    <citation type="submission" date="2020-02" db="EMBL/GenBank/DDBJ databases">
        <authorList>
            <person name="Ma Q."/>
            <person name="Huang Y."/>
            <person name="Song X."/>
            <person name="Pei D."/>
        </authorList>
    </citation>
    <scope>NUCLEOTIDE SEQUENCE [LARGE SCALE GENOMIC DNA]</scope>
    <source>
        <strain evidence="1">Sxm20200214</strain>
        <tissue evidence="1">Leaf</tissue>
    </source>
</reference>
<dbReference type="Proteomes" id="UP000886595">
    <property type="component" value="Unassembled WGS sequence"/>
</dbReference>
<gene>
    <name evidence="1" type="ORF">Bca52824_036054</name>
</gene>
<dbReference type="EMBL" id="JAAMPC010000008">
    <property type="protein sequence ID" value="KAG2299582.1"/>
    <property type="molecule type" value="Genomic_DNA"/>
</dbReference>
<dbReference type="PANTHER" id="PTHR31900">
    <property type="entry name" value="F-BOX/RNI SUPERFAMILY PROTEIN-RELATED"/>
    <property type="match status" value="1"/>
</dbReference>
<accession>A0A8X7V2D4</accession>